<evidence type="ECO:0000256" key="11">
    <source>
        <dbReference type="ARBA" id="ARBA00023136"/>
    </source>
</evidence>
<protein>
    <submittedName>
        <fullName evidence="16">Riboflavin synthase</fullName>
    </submittedName>
</protein>
<dbReference type="HOGENOM" id="CLU_023525_0_0_1"/>
<feature type="domain" description="EF-hand" evidence="14">
    <location>
        <begin position="5"/>
        <end position="40"/>
    </location>
</feature>
<feature type="transmembrane region" description="Helical" evidence="13">
    <location>
        <begin position="208"/>
        <end position="234"/>
    </location>
</feature>
<dbReference type="PROSITE" id="PS00018">
    <property type="entry name" value="EF_HAND_1"/>
    <property type="match status" value="1"/>
</dbReference>
<dbReference type="GO" id="GO:0016175">
    <property type="term" value="F:superoxide-generating NAD(P)H oxidase activity"/>
    <property type="evidence" value="ECO:0007669"/>
    <property type="project" value="TreeGrafter"/>
</dbReference>
<dbReference type="SFLD" id="SFLDG01168">
    <property type="entry name" value="Ferric_reductase_subgroup_(FRE"/>
    <property type="match status" value="1"/>
</dbReference>
<dbReference type="GO" id="GO:0043020">
    <property type="term" value="C:NADPH oxidase complex"/>
    <property type="evidence" value="ECO:0007669"/>
    <property type="project" value="TreeGrafter"/>
</dbReference>
<keyword evidence="4" id="KW-0274">FAD</keyword>
<keyword evidence="2" id="KW-0285">Flavoprotein</keyword>
<evidence type="ECO:0000256" key="12">
    <source>
        <dbReference type="SAM" id="MobiDB-lite"/>
    </source>
</evidence>
<evidence type="ECO:0000256" key="5">
    <source>
        <dbReference type="ARBA" id="ARBA00022837"/>
    </source>
</evidence>
<dbReference type="KEGG" id="glz:GLAREA_03650"/>
<dbReference type="InterPro" id="IPR002048">
    <property type="entry name" value="EF_hand_dom"/>
</dbReference>
<dbReference type="GO" id="GO:0042554">
    <property type="term" value="P:superoxide anion generation"/>
    <property type="evidence" value="ECO:0007669"/>
    <property type="project" value="TreeGrafter"/>
</dbReference>
<evidence type="ECO:0000256" key="3">
    <source>
        <dbReference type="ARBA" id="ARBA00022692"/>
    </source>
</evidence>
<feature type="domain" description="FAD-binding FR-type" evidence="15">
    <location>
        <begin position="321"/>
        <end position="443"/>
    </location>
</feature>
<dbReference type="GO" id="GO:0006952">
    <property type="term" value="P:defense response"/>
    <property type="evidence" value="ECO:0007669"/>
    <property type="project" value="TreeGrafter"/>
</dbReference>
<evidence type="ECO:0000256" key="2">
    <source>
        <dbReference type="ARBA" id="ARBA00022630"/>
    </source>
</evidence>
<dbReference type="SFLD" id="SFLDG01169">
    <property type="entry name" value="NADPH_oxidase_subgroup_(NOX)"/>
    <property type="match status" value="1"/>
</dbReference>
<evidence type="ECO:0000256" key="13">
    <source>
        <dbReference type="SAM" id="Phobius"/>
    </source>
</evidence>
<feature type="transmembrane region" description="Helical" evidence="13">
    <location>
        <begin position="126"/>
        <end position="145"/>
    </location>
</feature>
<evidence type="ECO:0000256" key="4">
    <source>
        <dbReference type="ARBA" id="ARBA00022827"/>
    </source>
</evidence>
<dbReference type="EMBL" id="KE145363">
    <property type="protein sequence ID" value="EPE30683.1"/>
    <property type="molecule type" value="Genomic_DNA"/>
</dbReference>
<organism evidence="16 17">
    <name type="scientific">Glarea lozoyensis (strain ATCC 20868 / MF5171)</name>
    <dbReference type="NCBI Taxonomy" id="1116229"/>
    <lineage>
        <taxon>Eukaryota</taxon>
        <taxon>Fungi</taxon>
        <taxon>Dikarya</taxon>
        <taxon>Ascomycota</taxon>
        <taxon>Pezizomycotina</taxon>
        <taxon>Leotiomycetes</taxon>
        <taxon>Helotiales</taxon>
        <taxon>Helotiaceae</taxon>
        <taxon>Glarea</taxon>
    </lineage>
</organism>
<evidence type="ECO:0000256" key="9">
    <source>
        <dbReference type="ARBA" id="ARBA00023002"/>
    </source>
</evidence>
<evidence type="ECO:0000256" key="10">
    <source>
        <dbReference type="ARBA" id="ARBA00023065"/>
    </source>
</evidence>
<reference evidence="16 17" key="1">
    <citation type="journal article" date="2013" name="BMC Genomics">
        <title>Genomics-driven discovery of the pneumocandin biosynthetic gene cluster in the fungus Glarea lozoyensis.</title>
        <authorList>
            <person name="Chen L."/>
            <person name="Yue Q."/>
            <person name="Zhang X."/>
            <person name="Xiang M."/>
            <person name="Wang C."/>
            <person name="Li S."/>
            <person name="Che Y."/>
            <person name="Ortiz-Lopez F.J."/>
            <person name="Bills G.F."/>
            <person name="Liu X."/>
            <person name="An Z."/>
        </authorList>
    </citation>
    <scope>NUCLEOTIDE SEQUENCE [LARGE SCALE GENOMIC DNA]</scope>
    <source>
        <strain evidence="17">ATCC 20868 / MF5171</strain>
    </source>
</reference>
<dbReference type="Pfam" id="PF08022">
    <property type="entry name" value="FAD_binding_8"/>
    <property type="match status" value="1"/>
</dbReference>
<feature type="compositionally biased region" description="Polar residues" evidence="12">
    <location>
        <begin position="481"/>
        <end position="503"/>
    </location>
</feature>
<evidence type="ECO:0000259" key="15">
    <source>
        <dbReference type="PROSITE" id="PS51384"/>
    </source>
</evidence>
<dbReference type="CDD" id="cd06186">
    <property type="entry name" value="NOX_Duox_like_FAD_NADP"/>
    <property type="match status" value="1"/>
</dbReference>
<dbReference type="InterPro" id="IPR013112">
    <property type="entry name" value="FAD-bd_8"/>
</dbReference>
<dbReference type="InterPro" id="IPR039261">
    <property type="entry name" value="FNR_nucleotide-bd"/>
</dbReference>
<evidence type="ECO:0000256" key="1">
    <source>
        <dbReference type="ARBA" id="ARBA00004141"/>
    </source>
</evidence>
<dbReference type="Pfam" id="PF08030">
    <property type="entry name" value="NAD_binding_6"/>
    <property type="match status" value="1"/>
</dbReference>
<keyword evidence="10" id="KW-0406">Ion transport</keyword>
<dbReference type="RefSeq" id="XP_008082094.1">
    <property type="nucleotide sequence ID" value="XM_008083903.1"/>
</dbReference>
<proteinExistence type="predicted"/>
<dbReference type="SUPFAM" id="SSF47473">
    <property type="entry name" value="EF-hand"/>
    <property type="match status" value="1"/>
</dbReference>
<dbReference type="InterPro" id="IPR017927">
    <property type="entry name" value="FAD-bd_FR_type"/>
</dbReference>
<dbReference type="Pfam" id="PF01794">
    <property type="entry name" value="Ferric_reduct"/>
    <property type="match status" value="1"/>
</dbReference>
<keyword evidence="6" id="KW-0521">NADP</keyword>
<keyword evidence="5" id="KW-0106">Calcium</keyword>
<dbReference type="Gene3D" id="3.40.50.80">
    <property type="entry name" value="Nucleotide-binding domain of ferredoxin-NADP reductase (FNR) module"/>
    <property type="match status" value="1"/>
</dbReference>
<dbReference type="AlphaFoldDB" id="S3DWC4"/>
<dbReference type="OMA" id="RSYWAVH"/>
<dbReference type="GeneID" id="19462705"/>
<dbReference type="PANTHER" id="PTHR11972:SF153">
    <property type="entry name" value="SUPEROXIDE-GENERATING NADPH OXIDASE HEAVY CHAIN SUBUNIT A"/>
    <property type="match status" value="1"/>
</dbReference>
<dbReference type="InterPro" id="IPR050369">
    <property type="entry name" value="RBOH/FRE"/>
</dbReference>
<dbReference type="Gene3D" id="2.40.30.10">
    <property type="entry name" value="Translation factors"/>
    <property type="match status" value="1"/>
</dbReference>
<dbReference type="PROSITE" id="PS50222">
    <property type="entry name" value="EF_HAND_2"/>
    <property type="match status" value="1"/>
</dbReference>
<name>S3DWC4_GLAL2</name>
<dbReference type="eggNOG" id="KOG0039">
    <property type="taxonomic scope" value="Eukaryota"/>
</dbReference>
<dbReference type="InterPro" id="IPR013130">
    <property type="entry name" value="Fe3_Rdtase_TM_dom"/>
</dbReference>
<evidence type="ECO:0000256" key="8">
    <source>
        <dbReference type="ARBA" id="ARBA00022989"/>
    </source>
</evidence>
<dbReference type="InterPro" id="IPR011992">
    <property type="entry name" value="EF-hand-dom_pair"/>
</dbReference>
<dbReference type="PANTHER" id="PTHR11972">
    <property type="entry name" value="NADPH OXIDASE"/>
    <property type="match status" value="1"/>
</dbReference>
<dbReference type="PROSITE" id="PS51384">
    <property type="entry name" value="FAD_FR"/>
    <property type="match status" value="1"/>
</dbReference>
<keyword evidence="9" id="KW-0560">Oxidoreductase</keyword>
<keyword evidence="17" id="KW-1185">Reference proteome</keyword>
<feature type="region of interest" description="Disordered" evidence="12">
    <location>
        <begin position="480"/>
        <end position="507"/>
    </location>
</feature>
<dbReference type="GO" id="GO:0006811">
    <property type="term" value="P:monoatomic ion transport"/>
    <property type="evidence" value="ECO:0007669"/>
    <property type="project" value="UniProtKB-KW"/>
</dbReference>
<feature type="transmembrane region" description="Helical" evidence="13">
    <location>
        <begin position="291"/>
        <end position="314"/>
    </location>
</feature>
<feature type="transmembrane region" description="Helical" evidence="13">
    <location>
        <begin position="157"/>
        <end position="187"/>
    </location>
</feature>
<comment type="subcellular location">
    <subcellularLocation>
        <location evidence="1">Membrane</location>
        <topology evidence="1">Multi-pass membrane protein</topology>
    </subcellularLocation>
</comment>
<dbReference type="GO" id="GO:0005509">
    <property type="term" value="F:calcium ion binding"/>
    <property type="evidence" value="ECO:0007669"/>
    <property type="project" value="InterPro"/>
</dbReference>
<keyword evidence="11 13" id="KW-0472">Membrane</keyword>
<dbReference type="InterPro" id="IPR013121">
    <property type="entry name" value="Fe_red_NAD-bd_6"/>
</dbReference>
<evidence type="ECO:0000256" key="6">
    <source>
        <dbReference type="ARBA" id="ARBA00022857"/>
    </source>
</evidence>
<dbReference type="SUPFAM" id="SSF52343">
    <property type="entry name" value="Ferredoxin reductase-like, C-terminal NADP-linked domain"/>
    <property type="match status" value="1"/>
</dbReference>
<sequence>MAQYLSSDEIKEFLKDLDANNNGFIDYHEVESKLDQVHNEIAPKAKSYNLHHKNTTEKQRHEFLRSVMGTSENKIPRDEFYETVEGWKVPSLSPEKTSEEGSKYYMKRMAWGRRVRAWWGVRGTEVLFLFAVIAMMIAFGVWQMVKYITDPAYRPAYGWGVVLAKTCAGILYPTLFFLLLSMSRYLNALARKSYYLSRMINWDLTQSFHIKISVVAMAAATLHAIGHLTGSFLYSSRPSQREAVIAVTGVHRSYRQYVALLPGWTGISALSTFYLIALLSLPVIRKKHYEIFQLGHLLMYPFVGLVCAHGSLAILQYPMLGFWLIIPVLLIVVERSVRVGYGFYQIPAKLEILDGETVVISVVVPQKRYWKYRAGQYVFITVPELSMFQWHPFTISTCIGNDMQLHIKTDGNWTSKLRQLARENGEANIKICIDGPFGAPAQRFYEFDYSIIIGSGIGVTPFSGILTDLQAREERYRRQLSPASSRTHIDQGESTLHLSNPTEKPTKLKAEQPVYRRVDFHWIVKDKNYLLWFSNLLNSISRSALAEASDDIPHLDIRLQTHVTQKRKNISTHIYRYLLELHRTEEHPESPLTGLINETHFGRPNLAEIMNDHYGSMLQTIKETKEKGMEIKKRRVGVFFCGAPPIGYELADRCHELTVRGREDKSYIEYYFMMEVFG</sequence>
<accession>S3DWC4</accession>
<dbReference type="SUPFAM" id="SSF63380">
    <property type="entry name" value="Riboflavin synthase domain-like"/>
    <property type="match status" value="1"/>
</dbReference>
<evidence type="ECO:0000313" key="17">
    <source>
        <dbReference type="Proteomes" id="UP000016922"/>
    </source>
</evidence>
<feature type="transmembrane region" description="Helical" evidence="13">
    <location>
        <begin position="254"/>
        <end position="279"/>
    </location>
</feature>
<keyword evidence="10" id="KW-0813">Transport</keyword>
<keyword evidence="3 13" id="KW-0812">Transmembrane</keyword>
<keyword evidence="8 13" id="KW-1133">Transmembrane helix</keyword>
<evidence type="ECO:0000256" key="7">
    <source>
        <dbReference type="ARBA" id="ARBA00022982"/>
    </source>
</evidence>
<evidence type="ECO:0000313" key="16">
    <source>
        <dbReference type="EMBL" id="EPE30683.1"/>
    </source>
</evidence>
<dbReference type="InterPro" id="IPR017938">
    <property type="entry name" value="Riboflavin_synthase-like_b-brl"/>
</dbReference>
<dbReference type="Proteomes" id="UP000016922">
    <property type="component" value="Unassembled WGS sequence"/>
</dbReference>
<dbReference type="OrthoDB" id="167398at2759"/>
<keyword evidence="7" id="KW-0249">Electron transport</keyword>
<evidence type="ECO:0000259" key="14">
    <source>
        <dbReference type="PROSITE" id="PS50222"/>
    </source>
</evidence>
<dbReference type="InterPro" id="IPR018247">
    <property type="entry name" value="EF_Hand_1_Ca_BS"/>
</dbReference>
<gene>
    <name evidence="16" type="ORF">GLAREA_03650</name>
</gene>